<sequence length="213" mass="23581">MFLGTLVAVPRPPATSGAVAPRSQVESAIAGLADRDFAVLQYEAERICRKYRELSPDDAGDLLQDAFQAVIEARRYWQPANVAFVPFLIGVMQSLAHNYHKHMKGSHSVNVTYEHQLPPTEDGSSTIDSIAVEGHASAEETVSDLQELALVEAGISILRAQLAQHPLSLAIFDGLLDGKEKKQIREELNVEWTAFWSADRRLTRAIEAYKRSI</sequence>
<dbReference type="Pfam" id="PF04542">
    <property type="entry name" value="Sigma70_r2"/>
    <property type="match status" value="1"/>
</dbReference>
<protein>
    <submittedName>
        <fullName evidence="2">Sigma-70 family RNA polymerase sigma factor</fullName>
    </submittedName>
</protein>
<name>A0A2I8EZD5_9BURK</name>
<dbReference type="GO" id="GO:0006352">
    <property type="term" value="P:DNA-templated transcription initiation"/>
    <property type="evidence" value="ECO:0007669"/>
    <property type="project" value="InterPro"/>
</dbReference>
<dbReference type="InterPro" id="IPR013325">
    <property type="entry name" value="RNA_pol_sigma_r2"/>
</dbReference>
<gene>
    <name evidence="2" type="ORF">C2L65_35950</name>
</gene>
<dbReference type="EMBL" id="CP026113">
    <property type="protein sequence ID" value="AUT64987.1"/>
    <property type="molecule type" value="Genomic_DNA"/>
</dbReference>
<dbReference type="KEGG" id="pter:C2L65_35950"/>
<evidence type="ECO:0000313" key="2">
    <source>
        <dbReference type="EMBL" id="AUT64987.1"/>
    </source>
</evidence>
<organism evidence="2 3">
    <name type="scientific">Paraburkholderia terrae</name>
    <dbReference type="NCBI Taxonomy" id="311230"/>
    <lineage>
        <taxon>Bacteria</taxon>
        <taxon>Pseudomonadati</taxon>
        <taxon>Pseudomonadota</taxon>
        <taxon>Betaproteobacteria</taxon>
        <taxon>Burkholderiales</taxon>
        <taxon>Burkholderiaceae</taxon>
        <taxon>Paraburkholderia</taxon>
    </lineage>
</organism>
<dbReference type="Proteomes" id="UP000243502">
    <property type="component" value="Chromosome 3"/>
</dbReference>
<accession>A0A2I8EZD5</accession>
<proteinExistence type="predicted"/>
<dbReference type="GO" id="GO:0003700">
    <property type="term" value="F:DNA-binding transcription factor activity"/>
    <property type="evidence" value="ECO:0007669"/>
    <property type="project" value="InterPro"/>
</dbReference>
<dbReference type="Gene3D" id="1.10.1740.10">
    <property type="match status" value="1"/>
</dbReference>
<dbReference type="InterPro" id="IPR007627">
    <property type="entry name" value="RNA_pol_sigma70_r2"/>
</dbReference>
<evidence type="ECO:0000313" key="3">
    <source>
        <dbReference type="Proteomes" id="UP000243502"/>
    </source>
</evidence>
<feature type="domain" description="RNA polymerase sigma-70 region 2" evidence="1">
    <location>
        <begin position="46"/>
        <end position="101"/>
    </location>
</feature>
<dbReference type="SUPFAM" id="SSF88946">
    <property type="entry name" value="Sigma2 domain of RNA polymerase sigma factors"/>
    <property type="match status" value="1"/>
</dbReference>
<evidence type="ECO:0000259" key="1">
    <source>
        <dbReference type="Pfam" id="PF04542"/>
    </source>
</evidence>
<reference evidence="2 3" key="1">
    <citation type="submission" date="2018-01" db="EMBL/GenBank/DDBJ databases">
        <title>Species boundaries and ecological features among Paraburkholderia terrae DSMZ17804T, P. hospita DSMZ17164T and P. caribensis DSMZ13236T.</title>
        <authorList>
            <person name="Pratama A.A."/>
        </authorList>
    </citation>
    <scope>NUCLEOTIDE SEQUENCE [LARGE SCALE GENOMIC DNA]</scope>
    <source>
        <strain evidence="2 3">DSM 17804</strain>
    </source>
</reference>
<dbReference type="AlphaFoldDB" id="A0A2I8EZD5"/>